<dbReference type="InterPro" id="IPR051470">
    <property type="entry name" value="Thiol:disulfide_interchange"/>
</dbReference>
<dbReference type="SUPFAM" id="SSF52833">
    <property type="entry name" value="Thioredoxin-like"/>
    <property type="match status" value="1"/>
</dbReference>
<keyword evidence="4 7" id="KW-0574">Periplasm</keyword>
<accession>A0A5S9Q7L6</accession>
<dbReference type="OrthoDB" id="12976at2"/>
<keyword evidence="3 7" id="KW-0732">Signal</keyword>
<dbReference type="AlphaFoldDB" id="A0A5S9Q7L6"/>
<evidence type="ECO:0000313" key="10">
    <source>
        <dbReference type="EMBL" id="CAA0113725.1"/>
    </source>
</evidence>
<dbReference type="InterPro" id="IPR018950">
    <property type="entry name" value="DiS-bond_isomerase_DsbC/G_N"/>
</dbReference>
<feature type="domain" description="Disulphide bond isomerase DsbC/G N-terminal" evidence="8">
    <location>
        <begin position="26"/>
        <end position="95"/>
    </location>
</feature>
<dbReference type="InterPro" id="IPR012336">
    <property type="entry name" value="Thioredoxin-like_fold"/>
</dbReference>
<dbReference type="Gene3D" id="3.10.450.70">
    <property type="entry name" value="Disulphide bond isomerase, DsbC/G, N-terminal"/>
    <property type="match status" value="1"/>
</dbReference>
<evidence type="ECO:0000256" key="1">
    <source>
        <dbReference type="ARBA" id="ARBA00004418"/>
    </source>
</evidence>
<evidence type="ECO:0000256" key="6">
    <source>
        <dbReference type="ARBA" id="ARBA00023284"/>
    </source>
</evidence>
<dbReference type="PANTHER" id="PTHR35272:SF3">
    <property type="entry name" value="THIOL:DISULFIDE INTERCHANGE PROTEIN DSBC"/>
    <property type="match status" value="1"/>
</dbReference>
<dbReference type="CDD" id="cd03020">
    <property type="entry name" value="DsbA_DsbC_DsbG"/>
    <property type="match status" value="1"/>
</dbReference>
<protein>
    <recommendedName>
        <fullName evidence="7">Thiol:disulfide interchange protein</fullName>
    </recommendedName>
</protein>
<feature type="domain" description="Thioredoxin-like fold" evidence="9">
    <location>
        <begin position="126"/>
        <end position="246"/>
    </location>
</feature>
<feature type="signal peptide" evidence="7">
    <location>
        <begin position="1"/>
        <end position="20"/>
    </location>
</feature>
<dbReference type="Pfam" id="PF13098">
    <property type="entry name" value="Thioredoxin_2"/>
    <property type="match status" value="1"/>
</dbReference>
<evidence type="ECO:0000259" key="9">
    <source>
        <dbReference type="Pfam" id="PF13098"/>
    </source>
</evidence>
<dbReference type="Pfam" id="PF10411">
    <property type="entry name" value="DsbC_N"/>
    <property type="match status" value="1"/>
</dbReference>
<evidence type="ECO:0000256" key="7">
    <source>
        <dbReference type="RuleBase" id="RU364038"/>
    </source>
</evidence>
<proteinExistence type="inferred from homology"/>
<evidence type="ECO:0000313" key="11">
    <source>
        <dbReference type="Proteomes" id="UP000434580"/>
    </source>
</evidence>
<evidence type="ECO:0000256" key="5">
    <source>
        <dbReference type="ARBA" id="ARBA00023157"/>
    </source>
</evidence>
<evidence type="ECO:0000256" key="3">
    <source>
        <dbReference type="ARBA" id="ARBA00022729"/>
    </source>
</evidence>
<dbReference type="SUPFAM" id="SSF54423">
    <property type="entry name" value="DsbC/DsbG N-terminal domain-like"/>
    <property type="match status" value="1"/>
</dbReference>
<dbReference type="Gene3D" id="3.40.30.10">
    <property type="entry name" value="Glutaredoxin"/>
    <property type="match status" value="1"/>
</dbReference>
<evidence type="ECO:0000256" key="2">
    <source>
        <dbReference type="ARBA" id="ARBA00009813"/>
    </source>
</evidence>
<comment type="similarity">
    <text evidence="2 7">Belongs to the thioredoxin family. DsbC subfamily.</text>
</comment>
<keyword evidence="6 7" id="KW-0676">Redox-active center</keyword>
<sequence>MTLLRFVFCVFVLAGAQAYAAEANKDIEAFKQSFSTRLAKVNPAFRIESVKPTDMPDFFQVQIAEGPLLYVKKDGDFMFTGTMYQMLNTELVNLSEKYASQARLALMDDMKKQDTIDFAPQGPVKTKKTIYVFTDVDCYYCQKLHAEVPEMNAYGIEVRYLAFPRAGIGSPSYDKIVSAWCADNRQDAITKLKNKETIPKASCENMVAEEYALGKAMGVNGTPAIVLEDGTLIPGYRPARDMAKTLGL</sequence>
<feature type="chain" id="PRO_5025086491" description="Thiol:disulfide interchange protein" evidence="7">
    <location>
        <begin position="21"/>
        <end position="248"/>
    </location>
</feature>
<dbReference type="Proteomes" id="UP000434580">
    <property type="component" value="Unassembled WGS sequence"/>
</dbReference>
<dbReference type="EMBL" id="CACSII010000017">
    <property type="protein sequence ID" value="CAA0113725.1"/>
    <property type="molecule type" value="Genomic_DNA"/>
</dbReference>
<comment type="function">
    <text evidence="7">Required for disulfide bond formation in some periplasmic proteins. Acts by transferring its disulfide bond to other proteins and is reduced in the process.</text>
</comment>
<dbReference type="InterPro" id="IPR036249">
    <property type="entry name" value="Thioredoxin-like_sf"/>
</dbReference>
<comment type="subcellular location">
    <subcellularLocation>
        <location evidence="1 7">Periplasm</location>
    </subcellularLocation>
</comment>
<name>A0A5S9Q7L6_9GAMM</name>
<dbReference type="GO" id="GO:0042597">
    <property type="term" value="C:periplasmic space"/>
    <property type="evidence" value="ECO:0007669"/>
    <property type="project" value="UniProtKB-SubCell"/>
</dbReference>
<evidence type="ECO:0000259" key="8">
    <source>
        <dbReference type="Pfam" id="PF10411"/>
    </source>
</evidence>
<organism evidence="10 11">
    <name type="scientific">BD1-7 clade bacterium</name>
    <dbReference type="NCBI Taxonomy" id="2029982"/>
    <lineage>
        <taxon>Bacteria</taxon>
        <taxon>Pseudomonadati</taxon>
        <taxon>Pseudomonadota</taxon>
        <taxon>Gammaproteobacteria</taxon>
        <taxon>Cellvibrionales</taxon>
        <taxon>Spongiibacteraceae</taxon>
        <taxon>BD1-7 clade</taxon>
    </lineage>
</organism>
<dbReference type="PANTHER" id="PTHR35272">
    <property type="entry name" value="THIOL:DISULFIDE INTERCHANGE PROTEIN DSBC-RELATED"/>
    <property type="match status" value="1"/>
</dbReference>
<keyword evidence="5" id="KW-1015">Disulfide bond</keyword>
<dbReference type="InterPro" id="IPR009094">
    <property type="entry name" value="DiS-bond_isomerase_DsbC/G_N_sf"/>
</dbReference>
<evidence type="ECO:0000256" key="4">
    <source>
        <dbReference type="ARBA" id="ARBA00022764"/>
    </source>
</evidence>
<dbReference type="InterPro" id="IPR033954">
    <property type="entry name" value="DiS-bond_Isoase_DsbC/G"/>
</dbReference>
<reference evidence="10 11" key="1">
    <citation type="submission" date="2019-11" db="EMBL/GenBank/DDBJ databases">
        <authorList>
            <person name="Holert J."/>
        </authorList>
    </citation>
    <scope>NUCLEOTIDE SEQUENCE [LARGE SCALE GENOMIC DNA]</scope>
    <source>
        <strain evidence="10">BC5_2</strain>
    </source>
</reference>
<gene>
    <name evidence="10" type="primary">dsbC</name>
    <name evidence="10" type="ORF">DPBNPPHM_01721</name>
</gene>